<dbReference type="RefSeq" id="WP_096672577.1">
    <property type="nucleotide sequence ID" value="NZ_OANS01000002.1"/>
</dbReference>
<evidence type="ECO:0000259" key="6">
    <source>
        <dbReference type="Pfam" id="PF13664"/>
    </source>
</evidence>
<dbReference type="Proteomes" id="UP000218069">
    <property type="component" value="Unassembled WGS sequence"/>
</dbReference>
<comment type="subcellular location">
    <subcellularLocation>
        <location evidence="1">Membrane</location>
    </subcellularLocation>
</comment>
<evidence type="ECO:0000256" key="1">
    <source>
        <dbReference type="ARBA" id="ARBA00004370"/>
    </source>
</evidence>
<name>A0A240DZ44_9BURK</name>
<sequence>MRFASQRVFDLIAGIWVGGFITVGFLVVPMLFSALDDRQVAGMVAGRLIHTETYVSIALNLMLLILGFRLDQAQGSMSRRIRWILIAMLACSLAAAFIFLPWMSSLKDQATLNGVSVTETSQAVLFARLHQVSSLVYFLQSLLGLSLVWYSTKR</sequence>
<evidence type="ECO:0000256" key="5">
    <source>
        <dbReference type="SAM" id="Phobius"/>
    </source>
</evidence>
<dbReference type="Pfam" id="PF13664">
    <property type="entry name" value="DUF4149"/>
    <property type="match status" value="1"/>
</dbReference>
<dbReference type="OrthoDB" id="5797290at2"/>
<keyword evidence="8" id="KW-1185">Reference proteome</keyword>
<evidence type="ECO:0000256" key="4">
    <source>
        <dbReference type="ARBA" id="ARBA00023136"/>
    </source>
</evidence>
<proteinExistence type="predicted"/>
<feature type="transmembrane region" description="Helical" evidence="5">
    <location>
        <begin position="12"/>
        <end position="34"/>
    </location>
</feature>
<keyword evidence="4 5" id="KW-0472">Membrane</keyword>
<reference evidence="8" key="1">
    <citation type="submission" date="2017-08" db="EMBL/GenBank/DDBJ databases">
        <authorList>
            <person name="Varghese N."/>
            <person name="Submissions S."/>
        </authorList>
    </citation>
    <scope>NUCLEOTIDE SEQUENCE [LARGE SCALE GENOMIC DNA]</scope>
    <source>
        <strain evidence="8">AP-Melu-1000-B4</strain>
    </source>
</reference>
<feature type="transmembrane region" description="Helical" evidence="5">
    <location>
        <begin position="83"/>
        <end position="103"/>
    </location>
</feature>
<evidence type="ECO:0000313" key="8">
    <source>
        <dbReference type="Proteomes" id="UP000218069"/>
    </source>
</evidence>
<evidence type="ECO:0000256" key="3">
    <source>
        <dbReference type="ARBA" id="ARBA00022989"/>
    </source>
</evidence>
<dbReference type="EMBL" id="OANS01000002">
    <property type="protein sequence ID" value="SNX28468.1"/>
    <property type="molecule type" value="Genomic_DNA"/>
</dbReference>
<dbReference type="InterPro" id="IPR025423">
    <property type="entry name" value="TMEM205-like"/>
</dbReference>
<keyword evidence="2 5" id="KW-0812">Transmembrane</keyword>
<feature type="domain" description="TMEM205-like" evidence="6">
    <location>
        <begin position="11"/>
        <end position="110"/>
    </location>
</feature>
<feature type="transmembrane region" description="Helical" evidence="5">
    <location>
        <begin position="54"/>
        <end position="71"/>
    </location>
</feature>
<dbReference type="AlphaFoldDB" id="A0A240DZ44"/>
<keyword evidence="3 5" id="KW-1133">Transmembrane helix</keyword>
<evidence type="ECO:0000256" key="2">
    <source>
        <dbReference type="ARBA" id="ARBA00022692"/>
    </source>
</evidence>
<feature type="transmembrane region" description="Helical" evidence="5">
    <location>
        <begin position="135"/>
        <end position="152"/>
    </location>
</feature>
<protein>
    <recommendedName>
        <fullName evidence="6">TMEM205-like domain-containing protein</fullName>
    </recommendedName>
</protein>
<organism evidence="7 8">
    <name type="scientific">Polynucleobacter meluiroseus</name>
    <dbReference type="NCBI Taxonomy" id="1938814"/>
    <lineage>
        <taxon>Bacteria</taxon>
        <taxon>Pseudomonadati</taxon>
        <taxon>Pseudomonadota</taxon>
        <taxon>Betaproteobacteria</taxon>
        <taxon>Burkholderiales</taxon>
        <taxon>Burkholderiaceae</taxon>
        <taxon>Polynucleobacter</taxon>
    </lineage>
</organism>
<dbReference type="GO" id="GO:0016020">
    <property type="term" value="C:membrane"/>
    <property type="evidence" value="ECO:0007669"/>
    <property type="project" value="UniProtKB-SubCell"/>
</dbReference>
<accession>A0A240DZ44</accession>
<gene>
    <name evidence="7" type="ORF">SAMN06295945_0799</name>
</gene>
<evidence type="ECO:0000313" key="7">
    <source>
        <dbReference type="EMBL" id="SNX28468.1"/>
    </source>
</evidence>